<feature type="coiled-coil region" evidence="1">
    <location>
        <begin position="380"/>
        <end position="407"/>
    </location>
</feature>
<evidence type="ECO:0000313" key="5">
    <source>
        <dbReference type="EMBL" id="SDI31019.1"/>
    </source>
</evidence>
<evidence type="ECO:0000259" key="3">
    <source>
        <dbReference type="Pfam" id="PF19904"/>
    </source>
</evidence>
<dbReference type="InterPro" id="IPR045957">
    <property type="entry name" value="DUF6377"/>
</dbReference>
<reference evidence="6 7" key="1">
    <citation type="submission" date="2016-10" db="EMBL/GenBank/DDBJ databases">
        <authorList>
            <person name="de Groot N.N."/>
        </authorList>
    </citation>
    <scope>NUCLEOTIDE SEQUENCE [LARGE SCALE GENOMIC DNA]</scope>
    <source>
        <strain evidence="4 7">NLAE-zl-C500</strain>
        <strain evidence="5 6">NLAE-zl-C57</strain>
    </source>
</reference>
<dbReference type="Proteomes" id="UP000183670">
    <property type="component" value="Unassembled WGS sequence"/>
</dbReference>
<feature type="transmembrane region" description="Helical" evidence="2">
    <location>
        <begin position="348"/>
        <end position="368"/>
    </location>
</feature>
<evidence type="ECO:0000313" key="6">
    <source>
        <dbReference type="Proteomes" id="UP000181870"/>
    </source>
</evidence>
<gene>
    <name evidence="4" type="ORF">SAMN05192581_103831</name>
    <name evidence="5" type="ORF">SAMN05192582_103724</name>
</gene>
<dbReference type="Proteomes" id="UP000181870">
    <property type="component" value="Unassembled WGS sequence"/>
</dbReference>
<organism evidence="4 7">
    <name type="scientific">Bacteroides ovatus</name>
    <dbReference type="NCBI Taxonomy" id="28116"/>
    <lineage>
        <taxon>Bacteria</taxon>
        <taxon>Pseudomonadati</taxon>
        <taxon>Bacteroidota</taxon>
        <taxon>Bacteroidia</taxon>
        <taxon>Bacteroidales</taxon>
        <taxon>Bacteroidaceae</taxon>
        <taxon>Bacteroides</taxon>
    </lineage>
</organism>
<accession>A0A1G6G8L1</accession>
<dbReference type="EMBL" id="FMYE01000038">
    <property type="protein sequence ID" value="SDB78318.1"/>
    <property type="molecule type" value="Genomic_DNA"/>
</dbReference>
<keyword evidence="2" id="KW-0472">Membrane</keyword>
<evidence type="ECO:0000313" key="7">
    <source>
        <dbReference type="Proteomes" id="UP000183670"/>
    </source>
</evidence>
<keyword evidence="2" id="KW-0812">Transmembrane</keyword>
<dbReference type="Pfam" id="PF19904">
    <property type="entry name" value="DUF6377"/>
    <property type="match status" value="1"/>
</dbReference>
<protein>
    <recommendedName>
        <fullName evidence="3">DUF6377 domain-containing protein</fullName>
    </recommendedName>
</protein>
<evidence type="ECO:0000256" key="1">
    <source>
        <dbReference type="SAM" id="Coils"/>
    </source>
</evidence>
<proteinExistence type="predicted"/>
<feature type="domain" description="DUF6377" evidence="3">
    <location>
        <begin position="273"/>
        <end position="527"/>
    </location>
</feature>
<name>A0A1G6G8L1_BACOV</name>
<keyword evidence="1" id="KW-0175">Coiled coil</keyword>
<sequence length="568" mass="66492">MDESLFFVIFAITIMKFNCCFLKKRFLLLLIALGIGSVLYANDELKLLTDSLRRVIDEKHVYVQKKEERINRIKCMLKSPGLTLEGEYRINLRLYSEYKKFHIDSAIHYVDRNIEISHQLNKPYFTNQSSLNLSLLYSMCGRFREAEIILKSIKTSELPKDLLIDYYQTYSSFWGHYSISVANNLYGKQQSAYQDSLFALIDHTSWDYRMSQASYYIWRDTLKSKEIFKELLDIEEVGTPNYAMITHSYSRLCHHQNKYDEEKKYLMLSAIADTRNATRENASLQSLALIQYEEKNLADAFKFTQSAIDDVISSGIHFRAIEIYKFNSIINTAYQAEQAKSRSHLTTFLISTSIILFLLILLVVFIYIQMKKTLKIKQALAQSNEELLRLNNKLNSMNSQLNDTNNQLCEINGIKEYYIAEFFDVCFSYIHKMEKYQNMLYKIAINKYYDELIKKLKSSALIDEELSALYARFDKVFLGLYPTFVSDFNALLKDEEKIILKPDALLNRELRIYALLRLGITDSGKIANFLRCSTSTVYNYRTKMRNKAAVDRDEFENEIMKISSTQET</sequence>
<dbReference type="AlphaFoldDB" id="A0A1G6G8L1"/>
<keyword evidence="2" id="KW-1133">Transmembrane helix</keyword>
<evidence type="ECO:0000256" key="2">
    <source>
        <dbReference type="SAM" id="Phobius"/>
    </source>
</evidence>
<evidence type="ECO:0000313" key="4">
    <source>
        <dbReference type="EMBL" id="SDB78318.1"/>
    </source>
</evidence>
<dbReference type="EMBL" id="FNDO01000037">
    <property type="protein sequence ID" value="SDI31019.1"/>
    <property type="molecule type" value="Genomic_DNA"/>
</dbReference>